<evidence type="ECO:0000256" key="18">
    <source>
        <dbReference type="ARBA" id="ARBA00023228"/>
    </source>
</evidence>
<dbReference type="GO" id="GO:0005576">
    <property type="term" value="C:extracellular region"/>
    <property type="evidence" value="ECO:0007669"/>
    <property type="project" value="UniProtKB-SubCell"/>
</dbReference>
<evidence type="ECO:0000256" key="6">
    <source>
        <dbReference type="ARBA" id="ARBA00022525"/>
    </source>
</evidence>
<feature type="domain" description="Peptidase M28" evidence="22">
    <location>
        <begin position="260"/>
        <end position="403"/>
    </location>
</feature>
<keyword evidence="14" id="KW-0333">Golgi apparatus</keyword>
<keyword evidence="12" id="KW-0256">Endoplasmic reticulum</keyword>
<evidence type="ECO:0000256" key="11">
    <source>
        <dbReference type="ARBA" id="ARBA00022801"/>
    </source>
</evidence>
<comment type="subunit">
    <text evidence="19">Homodimer. The monomeric form is inactive while the homodimer is active.</text>
</comment>
<dbReference type="Gene3D" id="3.50.30.30">
    <property type="match status" value="1"/>
</dbReference>
<evidence type="ECO:0000256" key="13">
    <source>
        <dbReference type="ARBA" id="ARBA00022833"/>
    </source>
</evidence>
<evidence type="ECO:0000256" key="3">
    <source>
        <dbReference type="ARBA" id="ARBA00004555"/>
    </source>
</evidence>
<keyword evidence="13" id="KW-0862">Zinc</keyword>
<keyword evidence="6" id="KW-0964">Secreted</keyword>
<feature type="chain" id="PRO_5011655647" description="Carboxypeptidase Q" evidence="21">
    <location>
        <begin position="22"/>
        <end position="459"/>
    </location>
</feature>
<evidence type="ECO:0000256" key="2">
    <source>
        <dbReference type="ARBA" id="ARBA00004371"/>
    </source>
</evidence>
<evidence type="ECO:0000256" key="14">
    <source>
        <dbReference type="ARBA" id="ARBA00023034"/>
    </source>
</evidence>
<dbReference type="AlphaFoldDB" id="A0A1G9R447"/>
<evidence type="ECO:0000313" key="23">
    <source>
        <dbReference type="EMBL" id="SDM18076.1"/>
    </source>
</evidence>
<keyword evidence="17" id="KW-0325">Glycoprotein</keyword>
<evidence type="ECO:0000256" key="17">
    <source>
        <dbReference type="ARBA" id="ARBA00023180"/>
    </source>
</evidence>
<keyword evidence="15" id="KW-0482">Metalloprotease</keyword>
<evidence type="ECO:0000256" key="7">
    <source>
        <dbReference type="ARBA" id="ARBA00022645"/>
    </source>
</evidence>
<evidence type="ECO:0000256" key="5">
    <source>
        <dbReference type="ARBA" id="ARBA00014116"/>
    </source>
</evidence>
<name>A0A1G9R447_9SPHI</name>
<dbReference type="STRING" id="990371.SAMN05421813_10789"/>
<accession>A0A1G9R447</accession>
<dbReference type="SUPFAM" id="SSF53187">
    <property type="entry name" value="Zn-dependent exopeptidases"/>
    <property type="match status" value="1"/>
</dbReference>
<dbReference type="GO" id="GO:0046872">
    <property type="term" value="F:metal ion binding"/>
    <property type="evidence" value="ECO:0007669"/>
    <property type="project" value="UniProtKB-KW"/>
</dbReference>
<organism evidence="23 24">
    <name type="scientific">Daejeonella rubra</name>
    <dbReference type="NCBI Taxonomy" id="990371"/>
    <lineage>
        <taxon>Bacteria</taxon>
        <taxon>Pseudomonadati</taxon>
        <taxon>Bacteroidota</taxon>
        <taxon>Sphingobacteriia</taxon>
        <taxon>Sphingobacteriales</taxon>
        <taxon>Sphingobacteriaceae</taxon>
        <taxon>Daejeonella</taxon>
    </lineage>
</organism>
<dbReference type="Proteomes" id="UP000199226">
    <property type="component" value="Unassembled WGS sequence"/>
</dbReference>
<sequence length="459" mass="50644">MKFYKILIPALFFGASLFAQNTDSVMIRKIYDEALANGHAYKNLEYLCKKIGPRLSGSVNAQKSVEWTKKLMEDYGFDRVYLQELMVPVWERGAKELAYIIEGKTKIPVPIAALGGSIASPMQGITAPILEVQNFEELRALGEQVVKGKIIFFNRPFDPRLFNTFNAYGGAVDQRGQGAIEAAKLGAVGVIVRSMSSIVDDFPHTGGMRYQEGVTKIPAAAISTKAANLLSQKLKLRKLPAIQFYFKQNCRTLPDAVSYNVIGEIRGSENPEGIITVGGHLDSWDLAEGAHDDGTGVMQSVEVLRIFKKLNIKPKHTIRAVMFMNEENGLRGGLKYAEIAKQNNEKHIAALESDEGGFTPRGFSVENAPQALAHFSKWKPLLAPYRLNELEAGGSGADIGPLRVIPGAVLIGFRPDSQRYFDIHHSSNDVFENVNKRELELGAASMTSLIYMIDQYGTK</sequence>
<dbReference type="RefSeq" id="WP_090702622.1">
    <property type="nucleotide sequence ID" value="NZ_FNHH01000007.1"/>
</dbReference>
<keyword evidence="10 21" id="KW-0732">Signal</keyword>
<dbReference type="PANTHER" id="PTHR12053:SF3">
    <property type="entry name" value="CARBOXYPEPTIDASE Q"/>
    <property type="match status" value="1"/>
</dbReference>
<keyword evidence="8" id="KW-0645">Protease</keyword>
<keyword evidence="11" id="KW-0378">Hydrolase</keyword>
<evidence type="ECO:0000256" key="9">
    <source>
        <dbReference type="ARBA" id="ARBA00022723"/>
    </source>
</evidence>
<reference evidence="24" key="1">
    <citation type="submission" date="2016-10" db="EMBL/GenBank/DDBJ databases">
        <authorList>
            <person name="Varghese N."/>
            <person name="Submissions S."/>
        </authorList>
    </citation>
    <scope>NUCLEOTIDE SEQUENCE [LARGE SCALE GENOMIC DNA]</scope>
    <source>
        <strain evidence="24">DSM 24536</strain>
    </source>
</reference>
<dbReference type="GO" id="GO:0005764">
    <property type="term" value="C:lysosome"/>
    <property type="evidence" value="ECO:0007669"/>
    <property type="project" value="UniProtKB-SubCell"/>
</dbReference>
<proteinExistence type="predicted"/>
<evidence type="ECO:0000256" key="20">
    <source>
        <dbReference type="ARBA" id="ARBA00033328"/>
    </source>
</evidence>
<keyword evidence="24" id="KW-1185">Reference proteome</keyword>
<dbReference type="EMBL" id="FNHH01000007">
    <property type="protein sequence ID" value="SDM18076.1"/>
    <property type="molecule type" value="Genomic_DNA"/>
</dbReference>
<gene>
    <name evidence="23" type="ORF">SAMN05421813_10789</name>
</gene>
<keyword evidence="16" id="KW-0865">Zymogen</keyword>
<evidence type="ECO:0000256" key="21">
    <source>
        <dbReference type="SAM" id="SignalP"/>
    </source>
</evidence>
<dbReference type="Gene3D" id="3.40.630.10">
    <property type="entry name" value="Zn peptidases"/>
    <property type="match status" value="1"/>
</dbReference>
<evidence type="ECO:0000256" key="16">
    <source>
        <dbReference type="ARBA" id="ARBA00023145"/>
    </source>
</evidence>
<keyword evidence="9" id="KW-0479">Metal-binding</keyword>
<dbReference type="Pfam" id="PF04389">
    <property type="entry name" value="Peptidase_M28"/>
    <property type="match status" value="1"/>
</dbReference>
<keyword evidence="18" id="KW-0458">Lysosome</keyword>
<evidence type="ECO:0000256" key="1">
    <source>
        <dbReference type="ARBA" id="ARBA00004240"/>
    </source>
</evidence>
<evidence type="ECO:0000256" key="10">
    <source>
        <dbReference type="ARBA" id="ARBA00022729"/>
    </source>
</evidence>
<dbReference type="PANTHER" id="PTHR12053">
    <property type="entry name" value="PROTEASE FAMILY M28 PLASMA GLUTAMATE CARBOXYPEPTIDASE-RELATED"/>
    <property type="match status" value="1"/>
</dbReference>
<dbReference type="InterPro" id="IPR007484">
    <property type="entry name" value="Peptidase_M28"/>
</dbReference>
<evidence type="ECO:0000256" key="4">
    <source>
        <dbReference type="ARBA" id="ARBA00004613"/>
    </source>
</evidence>
<feature type="signal peptide" evidence="21">
    <location>
        <begin position="1"/>
        <end position="21"/>
    </location>
</feature>
<evidence type="ECO:0000256" key="12">
    <source>
        <dbReference type="ARBA" id="ARBA00022824"/>
    </source>
</evidence>
<keyword evidence="7" id="KW-0121">Carboxypeptidase</keyword>
<evidence type="ECO:0000259" key="22">
    <source>
        <dbReference type="Pfam" id="PF04389"/>
    </source>
</evidence>
<protein>
    <recommendedName>
        <fullName evidence="5">Carboxypeptidase Q</fullName>
    </recommendedName>
    <alternativeName>
        <fullName evidence="20">Plasma glutamate carboxypeptidase</fullName>
    </alternativeName>
</protein>
<dbReference type="GO" id="GO:0004180">
    <property type="term" value="F:carboxypeptidase activity"/>
    <property type="evidence" value="ECO:0007669"/>
    <property type="project" value="UniProtKB-KW"/>
</dbReference>
<evidence type="ECO:0000256" key="19">
    <source>
        <dbReference type="ARBA" id="ARBA00025833"/>
    </source>
</evidence>
<dbReference type="InterPro" id="IPR039866">
    <property type="entry name" value="CPQ"/>
</dbReference>
<evidence type="ECO:0000256" key="8">
    <source>
        <dbReference type="ARBA" id="ARBA00022670"/>
    </source>
</evidence>
<evidence type="ECO:0000313" key="24">
    <source>
        <dbReference type="Proteomes" id="UP000199226"/>
    </source>
</evidence>
<dbReference type="GO" id="GO:0070573">
    <property type="term" value="F:metallodipeptidase activity"/>
    <property type="evidence" value="ECO:0007669"/>
    <property type="project" value="InterPro"/>
</dbReference>
<dbReference type="OrthoDB" id="9769665at2"/>
<dbReference type="GO" id="GO:0006508">
    <property type="term" value="P:proteolysis"/>
    <property type="evidence" value="ECO:0007669"/>
    <property type="project" value="UniProtKB-KW"/>
</dbReference>
<evidence type="ECO:0000256" key="15">
    <source>
        <dbReference type="ARBA" id="ARBA00023049"/>
    </source>
</evidence>
<comment type="subcellular location">
    <subcellularLocation>
        <location evidence="1">Endoplasmic reticulum</location>
    </subcellularLocation>
    <subcellularLocation>
        <location evidence="3">Golgi apparatus</location>
    </subcellularLocation>
    <subcellularLocation>
        <location evidence="2">Lysosome</location>
    </subcellularLocation>
    <subcellularLocation>
        <location evidence="4">Secreted</location>
    </subcellularLocation>
</comment>